<protein>
    <submittedName>
        <fullName evidence="1">Uncharacterized protein</fullName>
    </submittedName>
</protein>
<evidence type="ECO:0000313" key="1">
    <source>
        <dbReference type="EMBL" id="CAK5109633.1"/>
    </source>
</evidence>
<organism evidence="1 2">
    <name type="scientific">Meloidogyne enterolobii</name>
    <name type="common">Root-knot nematode worm</name>
    <name type="synonym">Meloidogyne mayaguensis</name>
    <dbReference type="NCBI Taxonomy" id="390850"/>
    <lineage>
        <taxon>Eukaryota</taxon>
        <taxon>Metazoa</taxon>
        <taxon>Ecdysozoa</taxon>
        <taxon>Nematoda</taxon>
        <taxon>Chromadorea</taxon>
        <taxon>Rhabditida</taxon>
        <taxon>Tylenchina</taxon>
        <taxon>Tylenchomorpha</taxon>
        <taxon>Tylenchoidea</taxon>
        <taxon>Meloidogynidae</taxon>
        <taxon>Meloidogyninae</taxon>
        <taxon>Meloidogyne</taxon>
    </lineage>
</organism>
<sequence>MLVQVVFCSLLYFTYSQLPVIFAYSLAFFAYFGIYLNFFTFFRLARRTSI</sequence>
<accession>A0ACB1B0Q1</accession>
<name>A0ACB1B0Q1_MELEN</name>
<dbReference type="EMBL" id="CAVMJV010000132">
    <property type="protein sequence ID" value="CAK5109633.1"/>
    <property type="molecule type" value="Genomic_DNA"/>
</dbReference>
<proteinExistence type="predicted"/>
<dbReference type="Proteomes" id="UP001497535">
    <property type="component" value="Unassembled WGS sequence"/>
</dbReference>
<comment type="caution">
    <text evidence="1">The sequence shown here is derived from an EMBL/GenBank/DDBJ whole genome shotgun (WGS) entry which is preliminary data.</text>
</comment>
<evidence type="ECO:0000313" key="2">
    <source>
        <dbReference type="Proteomes" id="UP001497535"/>
    </source>
</evidence>
<gene>
    <name evidence="1" type="ORF">MENTE1834_LOCUS44225</name>
</gene>
<keyword evidence="2" id="KW-1185">Reference proteome</keyword>
<reference evidence="1" key="1">
    <citation type="submission" date="2023-11" db="EMBL/GenBank/DDBJ databases">
        <authorList>
            <person name="Poullet M."/>
        </authorList>
    </citation>
    <scope>NUCLEOTIDE SEQUENCE</scope>
    <source>
        <strain evidence="1">E1834</strain>
    </source>
</reference>